<dbReference type="RefSeq" id="WP_115836023.1">
    <property type="nucleotide sequence ID" value="NZ_CP025086.1"/>
</dbReference>
<evidence type="ECO:0000313" key="1">
    <source>
        <dbReference type="EMBL" id="REF87880.1"/>
    </source>
</evidence>
<dbReference type="EMBL" id="QUMO01000002">
    <property type="protein sequence ID" value="REF87880.1"/>
    <property type="molecule type" value="Genomic_DNA"/>
</dbReference>
<evidence type="ECO:0000313" key="2">
    <source>
        <dbReference type="Proteomes" id="UP000256900"/>
    </source>
</evidence>
<comment type="caution">
    <text evidence="1">The sequence shown here is derived from an EMBL/GenBank/DDBJ whole genome shotgun (WGS) entry which is preliminary data.</text>
</comment>
<name>A0A3D9Z1K6_9HYPH</name>
<keyword evidence="2" id="KW-1185">Reference proteome</keyword>
<sequence length="75" mass="8057">MSDEIPAAELHRQKTSDLNDRVIRLAGIAASVVDPLLESAGSRPLTSQECDIGDEAIFALKRAIADLYAHREGAP</sequence>
<proteinExistence type="predicted"/>
<organism evidence="1 2">
    <name type="scientific">Methylovirgula ligni</name>
    <dbReference type="NCBI Taxonomy" id="569860"/>
    <lineage>
        <taxon>Bacteria</taxon>
        <taxon>Pseudomonadati</taxon>
        <taxon>Pseudomonadota</taxon>
        <taxon>Alphaproteobacteria</taxon>
        <taxon>Hyphomicrobiales</taxon>
        <taxon>Beijerinckiaceae</taxon>
        <taxon>Methylovirgula</taxon>
    </lineage>
</organism>
<reference evidence="1 2" key="1">
    <citation type="submission" date="2018-08" db="EMBL/GenBank/DDBJ databases">
        <title>Genomic Encyclopedia of Type Strains, Phase IV (KMG-IV): sequencing the most valuable type-strain genomes for metagenomic binning, comparative biology and taxonomic classification.</title>
        <authorList>
            <person name="Goeker M."/>
        </authorList>
    </citation>
    <scope>NUCLEOTIDE SEQUENCE [LARGE SCALE GENOMIC DNA]</scope>
    <source>
        <strain evidence="1 2">BW863</strain>
    </source>
</reference>
<protein>
    <submittedName>
        <fullName evidence="1">Uncharacterized protein</fullName>
    </submittedName>
</protein>
<gene>
    <name evidence="1" type="ORF">DES32_1515</name>
</gene>
<dbReference type="AlphaFoldDB" id="A0A3D9Z1K6"/>
<accession>A0A3D9Z1K6</accession>
<dbReference type="Proteomes" id="UP000256900">
    <property type="component" value="Unassembled WGS sequence"/>
</dbReference>